<dbReference type="Pfam" id="PF04958">
    <property type="entry name" value="AstA"/>
    <property type="match status" value="1"/>
</dbReference>
<accession>A0A7X1KNP0</accession>
<evidence type="ECO:0000256" key="3">
    <source>
        <dbReference type="ARBA" id="ARBA00023315"/>
    </source>
</evidence>
<dbReference type="GO" id="GO:0008791">
    <property type="term" value="F:arginine N-succinyltransferase activity"/>
    <property type="evidence" value="ECO:0007669"/>
    <property type="project" value="InterPro"/>
</dbReference>
<keyword evidence="2 4" id="KW-0808">Transferase</keyword>
<dbReference type="Gene3D" id="3.40.630.30">
    <property type="match status" value="1"/>
</dbReference>
<dbReference type="AlphaFoldDB" id="A0A7X1KNP0"/>
<keyword evidence="5" id="KW-1185">Reference proteome</keyword>
<dbReference type="InterPro" id="IPR007041">
    <property type="entry name" value="Arg_succinylTrfase_AstA/AruG"/>
</dbReference>
<dbReference type="RefSeq" id="WP_185677763.1">
    <property type="nucleotide sequence ID" value="NZ_JACLAX010000001.1"/>
</dbReference>
<evidence type="ECO:0000256" key="2">
    <source>
        <dbReference type="ARBA" id="ARBA00022679"/>
    </source>
</evidence>
<name>A0A7X1KNP0_9SPHN</name>
<evidence type="ECO:0000313" key="4">
    <source>
        <dbReference type="EMBL" id="MBC2667904.1"/>
    </source>
</evidence>
<reference evidence="4 5" key="1">
    <citation type="submission" date="2020-08" db="EMBL/GenBank/DDBJ databases">
        <title>The genome sequence of type strain Novosphingobium piscinae KCTC 42194.</title>
        <authorList>
            <person name="Liu Y."/>
        </authorList>
    </citation>
    <scope>NUCLEOTIDE SEQUENCE [LARGE SCALE GENOMIC DNA]</scope>
    <source>
        <strain evidence="4 5">KCTC 42194</strain>
    </source>
</reference>
<keyword evidence="3" id="KW-0012">Acyltransferase</keyword>
<dbReference type="Proteomes" id="UP000551327">
    <property type="component" value="Unassembled WGS sequence"/>
</dbReference>
<organism evidence="4 5">
    <name type="scientific">Novosphingobium piscinae</name>
    <dbReference type="NCBI Taxonomy" id="1507448"/>
    <lineage>
        <taxon>Bacteria</taxon>
        <taxon>Pseudomonadati</taxon>
        <taxon>Pseudomonadota</taxon>
        <taxon>Alphaproteobacteria</taxon>
        <taxon>Sphingomonadales</taxon>
        <taxon>Sphingomonadaceae</taxon>
        <taxon>Novosphingobium</taxon>
    </lineage>
</organism>
<proteinExistence type="predicted"/>
<sequence length="358" mass="38587">MRSVITPGSHTFVTPATPADMPALAGWHVRPAQLADLPGLVALAEAADPGMTNLPADRGALAARIERSLDAFARPLAAPEDELYLLVLDDGTGRAVGTACLFSRIGQTWPFYSYKRTQIVHHSPTLARHDSHELLQITNDFGGASEVGGLFLHPAVRSSGAGRLLARSRYLFIAMHRARFAATTIAELRGWVSPDGGTPFWDAVGRQFFGMSLWEADRYCALHGNQLIADLMPRYPVYVALLPETARAAIGRVHASSQPALRLLEHEGLRLTGHVDIFDAGPSVACPTDQLRTLVDGRTARVARAAAPDAQLPHLIACGELGTFRCWLDRVGPAEPGDDRLRLSGAADCGEAVFHVPF</sequence>
<dbReference type="PANTHER" id="PTHR30420:SF1">
    <property type="entry name" value="ARGININE N-SUCCINYLTRANSFERASE"/>
    <property type="match status" value="1"/>
</dbReference>
<dbReference type="GO" id="GO:0006527">
    <property type="term" value="P:L-arginine catabolic process"/>
    <property type="evidence" value="ECO:0007669"/>
    <property type="project" value="InterPro"/>
</dbReference>
<evidence type="ECO:0000313" key="5">
    <source>
        <dbReference type="Proteomes" id="UP000551327"/>
    </source>
</evidence>
<dbReference type="EMBL" id="JACLAX010000001">
    <property type="protein sequence ID" value="MBC2667904.1"/>
    <property type="molecule type" value="Genomic_DNA"/>
</dbReference>
<comment type="caution">
    <text evidence="4">The sequence shown here is derived from an EMBL/GenBank/DDBJ whole genome shotgun (WGS) entry which is preliminary data.</text>
</comment>
<protein>
    <submittedName>
        <fullName evidence="4">Arginine N-succinyltransferase</fullName>
    </submittedName>
</protein>
<gene>
    <name evidence="4" type="ORF">H7F53_01940</name>
</gene>
<dbReference type="InterPro" id="IPR016181">
    <property type="entry name" value="Acyl_CoA_acyltransferase"/>
</dbReference>
<dbReference type="NCBIfam" id="TIGR03243">
    <property type="entry name" value="arg_catab_AOST"/>
    <property type="match status" value="1"/>
</dbReference>
<evidence type="ECO:0000256" key="1">
    <source>
        <dbReference type="ARBA" id="ARBA00022503"/>
    </source>
</evidence>
<keyword evidence="1" id="KW-0056">Arginine metabolism</keyword>
<dbReference type="PANTHER" id="PTHR30420">
    <property type="entry name" value="N-SUCCINYLARGININE DIHYDROLASE"/>
    <property type="match status" value="1"/>
</dbReference>
<dbReference type="SUPFAM" id="SSF55729">
    <property type="entry name" value="Acyl-CoA N-acyltransferases (Nat)"/>
    <property type="match status" value="1"/>
</dbReference>